<keyword evidence="4" id="KW-0460">Magnesium</keyword>
<dbReference type="PROSITE" id="PS50173">
    <property type="entry name" value="UMUC"/>
    <property type="match status" value="1"/>
</dbReference>
<reference evidence="6 7" key="1">
    <citation type="submission" date="2021-05" db="EMBL/GenBank/DDBJ databases">
        <title>Description of Cellulomonas sp. DKR-3 sp. nov.</title>
        <authorList>
            <person name="Dahal R.H."/>
            <person name="Chaudhary D.K."/>
        </authorList>
    </citation>
    <scope>NUCLEOTIDE SEQUENCE [LARGE SCALE GENOMIC DNA]</scope>
    <source>
        <strain evidence="6 7">DKR-3</strain>
    </source>
</reference>
<organism evidence="6 7">
    <name type="scientific">Cellulomonas fulva</name>
    <dbReference type="NCBI Taxonomy" id="2835530"/>
    <lineage>
        <taxon>Bacteria</taxon>
        <taxon>Bacillati</taxon>
        <taxon>Actinomycetota</taxon>
        <taxon>Actinomycetes</taxon>
        <taxon>Micrococcales</taxon>
        <taxon>Cellulomonadaceae</taxon>
        <taxon>Cellulomonas</taxon>
    </lineage>
</organism>
<keyword evidence="4" id="KW-0963">Cytoplasm</keyword>
<comment type="subunit">
    <text evidence="4">Monomer.</text>
</comment>
<evidence type="ECO:0000313" key="6">
    <source>
        <dbReference type="EMBL" id="MBT0995820.1"/>
    </source>
</evidence>
<dbReference type="Gene3D" id="3.30.70.270">
    <property type="match status" value="1"/>
</dbReference>
<comment type="catalytic activity">
    <reaction evidence="3 4">
        <text>DNA(n) + a 2'-deoxyribonucleoside 5'-triphosphate = DNA(n+1) + diphosphate</text>
        <dbReference type="Rhea" id="RHEA:22508"/>
        <dbReference type="Rhea" id="RHEA-COMP:17339"/>
        <dbReference type="Rhea" id="RHEA-COMP:17340"/>
        <dbReference type="ChEBI" id="CHEBI:33019"/>
        <dbReference type="ChEBI" id="CHEBI:61560"/>
        <dbReference type="ChEBI" id="CHEBI:173112"/>
        <dbReference type="EC" id="2.7.7.7"/>
    </reaction>
</comment>
<evidence type="ECO:0000256" key="3">
    <source>
        <dbReference type="ARBA" id="ARBA00049244"/>
    </source>
</evidence>
<gene>
    <name evidence="4 6" type="primary">dinB</name>
    <name evidence="6" type="ORF">KIN34_16190</name>
</gene>
<keyword evidence="4" id="KW-0479">Metal-binding</keyword>
<dbReference type="InterPro" id="IPR022880">
    <property type="entry name" value="DNApol_IV"/>
</dbReference>
<keyword evidence="4 6" id="KW-0548">Nucleotidyltransferase</keyword>
<dbReference type="NCBIfam" id="NF002677">
    <property type="entry name" value="PRK02406.1"/>
    <property type="match status" value="1"/>
</dbReference>
<keyword evidence="4" id="KW-0238">DNA-binding</keyword>
<evidence type="ECO:0000313" key="7">
    <source>
        <dbReference type="Proteomes" id="UP000722125"/>
    </source>
</evidence>
<dbReference type="GO" id="GO:0003887">
    <property type="term" value="F:DNA-directed DNA polymerase activity"/>
    <property type="evidence" value="ECO:0007669"/>
    <property type="project" value="UniProtKB-EC"/>
</dbReference>
<dbReference type="InterPro" id="IPR036775">
    <property type="entry name" value="DNA_pol_Y-fam_lit_finger_sf"/>
</dbReference>
<feature type="site" description="Substrate discrimination" evidence="4">
    <location>
        <position position="32"/>
    </location>
</feature>
<keyword evidence="4" id="KW-0234">DNA repair</keyword>
<dbReference type="InterPro" id="IPR043502">
    <property type="entry name" value="DNA/RNA_pol_sf"/>
</dbReference>
<dbReference type="EC" id="2.7.7.7" evidence="4"/>
<dbReference type="SUPFAM" id="SSF56672">
    <property type="entry name" value="DNA/RNA polymerases"/>
    <property type="match status" value="1"/>
</dbReference>
<protein>
    <recommendedName>
        <fullName evidence="4">DNA polymerase IV</fullName>
        <shortName evidence="4">Pol IV</shortName>
        <ecNumber evidence="4">2.7.7.7</ecNumber>
    </recommendedName>
</protein>
<dbReference type="Pfam" id="PF00817">
    <property type="entry name" value="IMS"/>
    <property type="match status" value="1"/>
</dbReference>
<evidence type="ECO:0000256" key="2">
    <source>
        <dbReference type="ARBA" id="ARBA00025589"/>
    </source>
</evidence>
<dbReference type="InterPro" id="IPR043128">
    <property type="entry name" value="Rev_trsase/Diguanyl_cyclase"/>
</dbReference>
<accession>A0ABS5U349</accession>
<keyword evidence="4" id="KW-0515">Mutator protein</keyword>
<dbReference type="PANTHER" id="PTHR11076">
    <property type="entry name" value="DNA REPAIR POLYMERASE UMUC / TRANSFERASE FAMILY MEMBER"/>
    <property type="match status" value="1"/>
</dbReference>
<comment type="similarity">
    <text evidence="1 4">Belongs to the DNA polymerase type-Y family.</text>
</comment>
<dbReference type="SUPFAM" id="SSF100879">
    <property type="entry name" value="Lesion bypass DNA polymerase (Y-family), little finger domain"/>
    <property type="match status" value="1"/>
</dbReference>
<keyword evidence="4" id="KW-0235">DNA replication</keyword>
<dbReference type="EMBL" id="JAHBOH010000002">
    <property type="protein sequence ID" value="MBT0995820.1"/>
    <property type="molecule type" value="Genomic_DNA"/>
</dbReference>
<feature type="active site" evidence="4">
    <location>
        <position position="121"/>
    </location>
</feature>
<comment type="cofactor">
    <cofactor evidence="4">
        <name>Mg(2+)</name>
        <dbReference type="ChEBI" id="CHEBI:18420"/>
    </cofactor>
    <text evidence="4">Binds 2 magnesium ions per subunit.</text>
</comment>
<keyword evidence="4 6" id="KW-0808">Transferase</keyword>
<dbReference type="InterPro" id="IPR050116">
    <property type="entry name" value="DNA_polymerase-Y"/>
</dbReference>
<feature type="binding site" evidence="4">
    <location>
        <position position="27"/>
    </location>
    <ligand>
        <name>Mg(2+)</name>
        <dbReference type="ChEBI" id="CHEBI:18420"/>
    </ligand>
</feature>
<sequence>MSRGPRAEHVRRDWGGTEDGCSILHVDMDAFFASVELARRPQLRGRAVIVGGAARGVVLAATYEARAFGVHSAMPMAAALRACPQAIVVPPDHKAYHEVSVGVMEVLSDVTALVEQVSIDEAFLDVQGARRRLGPPTTIAAHIRAQVLSRYGITCSVGIGATKFVAKLASGHAKPDGVLLIPRAATVDFLRALPVGALWGVGERTEASLARWGIRTVAELADSDVGTVQRAVGKVAGAHLYDLAWGRDPRPVQPGRAEKSVGAEETFGADEHDLGVVQAKALELADRCARRLRQRGLVGRTVSVKVRTSDFRTLTRSRSLTAPTDVGREIYLTSRDLLAGVDLRGLPVRLVGVRVEGLSSVADSVRQPTFDDLFADVAAGSGAAGVAEPARRSPDREERRNAELAMDQVRERFGGAAITPATTLAAPVSDRSTTTFQVADLS</sequence>
<dbReference type="RefSeq" id="WP_214352996.1">
    <property type="nucleotide sequence ID" value="NZ_JAHBOH010000002.1"/>
</dbReference>
<dbReference type="Pfam" id="PF11799">
    <property type="entry name" value="IMS_C"/>
    <property type="match status" value="1"/>
</dbReference>
<dbReference type="Proteomes" id="UP000722125">
    <property type="component" value="Unassembled WGS sequence"/>
</dbReference>
<keyword evidence="4" id="KW-0239">DNA-directed DNA polymerase</keyword>
<feature type="binding site" evidence="4">
    <location>
        <position position="120"/>
    </location>
    <ligand>
        <name>Mg(2+)</name>
        <dbReference type="ChEBI" id="CHEBI:18420"/>
    </ligand>
</feature>
<dbReference type="Gene3D" id="1.10.150.20">
    <property type="entry name" value="5' to 3' exonuclease, C-terminal subdomain"/>
    <property type="match status" value="1"/>
</dbReference>
<dbReference type="PANTHER" id="PTHR11076:SF33">
    <property type="entry name" value="DNA POLYMERASE KAPPA"/>
    <property type="match status" value="1"/>
</dbReference>
<dbReference type="InterPro" id="IPR017961">
    <property type="entry name" value="DNA_pol_Y-fam_little_finger"/>
</dbReference>
<evidence type="ECO:0000256" key="4">
    <source>
        <dbReference type="HAMAP-Rule" id="MF_01113"/>
    </source>
</evidence>
<dbReference type="Gene3D" id="3.40.1170.60">
    <property type="match status" value="1"/>
</dbReference>
<keyword evidence="4" id="KW-0227">DNA damage</keyword>
<evidence type="ECO:0000259" key="5">
    <source>
        <dbReference type="PROSITE" id="PS50173"/>
    </source>
</evidence>
<keyword evidence="7" id="KW-1185">Reference proteome</keyword>
<feature type="domain" description="UmuC" evidence="5">
    <location>
        <begin position="23"/>
        <end position="202"/>
    </location>
</feature>
<proteinExistence type="inferred from homology"/>
<name>A0ABS5U349_9CELL</name>
<dbReference type="InterPro" id="IPR001126">
    <property type="entry name" value="UmuC"/>
</dbReference>
<comment type="subcellular location">
    <subcellularLocation>
        <location evidence="4">Cytoplasm</location>
    </subcellularLocation>
</comment>
<dbReference type="NCBIfam" id="NF003015">
    <property type="entry name" value="PRK03858.1"/>
    <property type="match status" value="1"/>
</dbReference>
<dbReference type="CDD" id="cd03586">
    <property type="entry name" value="PolY_Pol_IV_kappa"/>
    <property type="match status" value="1"/>
</dbReference>
<comment type="function">
    <text evidence="2 4">Poorly processive, error-prone DNA polymerase involved in untargeted mutagenesis. Copies undamaged DNA at stalled replication forks, which arise in vivo from mismatched or misaligned primer ends. These misaligned primers can be extended by PolIV. Exhibits no 3'-5' exonuclease (proofreading) activity. May be involved in translesional synthesis, in conjunction with the beta clamp from PolIII.</text>
</comment>
<comment type="caution">
    <text evidence="6">The sequence shown here is derived from an EMBL/GenBank/DDBJ whole genome shotgun (WGS) entry which is preliminary data.</text>
</comment>
<dbReference type="Gene3D" id="3.30.1490.100">
    <property type="entry name" value="DNA polymerase, Y-family, little finger domain"/>
    <property type="match status" value="1"/>
</dbReference>
<dbReference type="HAMAP" id="MF_01113">
    <property type="entry name" value="DNApol_IV"/>
    <property type="match status" value="1"/>
</dbReference>
<evidence type="ECO:0000256" key="1">
    <source>
        <dbReference type="ARBA" id="ARBA00010945"/>
    </source>
</evidence>